<dbReference type="PROSITE" id="PS51208">
    <property type="entry name" value="AUTOTRANSPORTER"/>
    <property type="match status" value="1"/>
</dbReference>
<dbReference type="InterPro" id="IPR004899">
    <property type="entry name" value="Pertactin_central"/>
</dbReference>
<name>A0A7Y7V9F5_9PSED</name>
<dbReference type="InterPro" id="IPR051551">
    <property type="entry name" value="Autotransporter_adhesion"/>
</dbReference>
<dbReference type="PANTHER" id="PTHR35037:SF7">
    <property type="entry name" value="AUTOTRANSPORTER"/>
    <property type="match status" value="1"/>
</dbReference>
<dbReference type="EMBL" id="JACAOZ010000033">
    <property type="protein sequence ID" value="NVZ59687.1"/>
    <property type="molecule type" value="Genomic_DNA"/>
</dbReference>
<dbReference type="GO" id="GO:0019867">
    <property type="term" value="C:outer membrane"/>
    <property type="evidence" value="ECO:0007669"/>
    <property type="project" value="InterPro"/>
</dbReference>
<dbReference type="InterPro" id="IPR005546">
    <property type="entry name" value="Autotransporte_beta"/>
</dbReference>
<organism evidence="3 6">
    <name type="scientific">Pseudomonas edaphica</name>
    <dbReference type="NCBI Taxonomy" id="2006980"/>
    <lineage>
        <taxon>Bacteria</taxon>
        <taxon>Pseudomonadati</taxon>
        <taxon>Pseudomonadota</taxon>
        <taxon>Gammaproteobacteria</taxon>
        <taxon>Pseudomonadales</taxon>
        <taxon>Pseudomonadaceae</taxon>
        <taxon>Pseudomonas</taxon>
    </lineage>
</organism>
<dbReference type="EMBL" id="JACARM010000074">
    <property type="protein sequence ID" value="NWE10941.1"/>
    <property type="molecule type" value="Genomic_DNA"/>
</dbReference>
<accession>A0A7Y7V9F5</accession>
<dbReference type="AlphaFoldDB" id="A0A7Y7V9F5"/>
<proteinExistence type="predicted"/>
<evidence type="ECO:0000259" key="2">
    <source>
        <dbReference type="PROSITE" id="PS51208"/>
    </source>
</evidence>
<evidence type="ECO:0000313" key="3">
    <source>
        <dbReference type="EMBL" id="NVZ59687.1"/>
    </source>
</evidence>
<dbReference type="EMBL" id="JACARL010000181">
    <property type="protein sequence ID" value="NWE85597.1"/>
    <property type="molecule type" value="Genomic_DNA"/>
</dbReference>
<dbReference type="InterPro" id="IPR012332">
    <property type="entry name" value="Autotransporter_pectin_lyase_C"/>
</dbReference>
<gene>
    <name evidence="4" type="ORF">HX788_27940</name>
    <name evidence="5" type="ORF">HX795_26110</name>
    <name evidence="3" type="ORF">HX797_25810</name>
</gene>
<dbReference type="PRINTS" id="PR01484">
    <property type="entry name" value="PRTACTNFAMLY"/>
</dbReference>
<dbReference type="SUPFAM" id="SSF103515">
    <property type="entry name" value="Autotransporter"/>
    <property type="match status" value="1"/>
</dbReference>
<keyword evidence="1" id="KW-0732">Signal</keyword>
<dbReference type="NCBIfam" id="TIGR01414">
    <property type="entry name" value="autotrans_barl"/>
    <property type="match status" value="1"/>
</dbReference>
<evidence type="ECO:0000313" key="5">
    <source>
        <dbReference type="EMBL" id="NWE85597.1"/>
    </source>
</evidence>
<evidence type="ECO:0000313" key="4">
    <source>
        <dbReference type="EMBL" id="NWE10941.1"/>
    </source>
</evidence>
<dbReference type="Pfam" id="PF03797">
    <property type="entry name" value="Autotransporter"/>
    <property type="match status" value="1"/>
</dbReference>
<dbReference type="SUPFAM" id="SSF51126">
    <property type="entry name" value="Pectin lyase-like"/>
    <property type="match status" value="1"/>
</dbReference>
<feature type="domain" description="Autotransporter" evidence="2">
    <location>
        <begin position="485"/>
        <end position="752"/>
    </location>
</feature>
<evidence type="ECO:0000313" key="8">
    <source>
        <dbReference type="Proteomes" id="UP000590218"/>
    </source>
</evidence>
<dbReference type="Gene3D" id="2.40.128.130">
    <property type="entry name" value="Autotransporter beta-domain"/>
    <property type="match status" value="1"/>
</dbReference>
<evidence type="ECO:0000313" key="6">
    <source>
        <dbReference type="Proteomes" id="UP000560470"/>
    </source>
</evidence>
<protein>
    <submittedName>
        <fullName evidence="3">Autotransporter outer membrane beta-barrel domain-containing protein</fullName>
    </submittedName>
</protein>
<sequence length="752" mass="78360">MSALNTFELKPLSAMMKVPTITFCLFAAMQGQAQAVVIGSGEQRTIDATEQTTDWQLSGQSALTMNRATATTINLSNSTLNMNSGSMANSVHAVQGSTVNMDAARVTSSDSLYGAVRLDSSKAVINNSTLTNTSGVGLQAFGFVGTSSGSSAEVSNSTISGAIGGAEAFTGSQLHFKQNSLVQGTGVGAFGLSLAGATATATQSTIIGNGHGVSFTRNRGDLTDGKLVLDQSVVEGRSGSAISVRGTPNRVPVVSIDVLNGSTLKGGNGNLLSVSGGATATMNVDNSRNLAGNVIADATSTVHLNLQNNAELTGQLQNVSTLSVGNASNWNMTGDSQVGALNMAGGTVTMGAANEFYQLNLQTLSGNGTFVMGTDFDQGKTDFINVTGEATGNHSLALAASGSELVKTQVVHTGGGDAAFSLEGGPVDMGAYAYNLKQEGNDWFLDTQTRVISRSARVVTALFNTPVTIMTAEEGSLRQRMGELRYSKSTGLWVRGIGSQYDVSQSSGTGYSQNLRGFSIGADTPLGDSQWKVGVFGGHSNSDVNPARGAAGTVKSYFLGTYATWMDEESGFYFDAVAKANRFQNQAKATLSDNTSTKGGYNNVGGGVSAELGRHIKFGESSFIEPYGRLSTIVVQGGTYSLKNGLQVDGERTRSRTAEAGATVGHEFQLDDGTLIKPYLRAAMVHEFANNNKVTVNNQTFNNDLSGSRTKYGAGVAVSFTQDLQAHVDLETSTSDKIKQKAAVNVGLRYAF</sequence>
<dbReference type="InterPro" id="IPR011050">
    <property type="entry name" value="Pectin_lyase_fold/virulence"/>
</dbReference>
<evidence type="ECO:0000256" key="1">
    <source>
        <dbReference type="ARBA" id="ARBA00022729"/>
    </source>
</evidence>
<dbReference type="CDD" id="cd01343">
    <property type="entry name" value="PL1_Passenger_AT"/>
    <property type="match status" value="1"/>
</dbReference>
<dbReference type="Proteomes" id="UP000560470">
    <property type="component" value="Unassembled WGS sequence"/>
</dbReference>
<dbReference type="Proteomes" id="UP000590218">
    <property type="component" value="Unassembled WGS sequence"/>
</dbReference>
<dbReference type="Proteomes" id="UP000563268">
    <property type="component" value="Unassembled WGS sequence"/>
</dbReference>
<dbReference type="InterPro" id="IPR003991">
    <property type="entry name" value="Pertactin_virulence_factor"/>
</dbReference>
<evidence type="ECO:0000313" key="7">
    <source>
        <dbReference type="Proteomes" id="UP000563268"/>
    </source>
</evidence>
<dbReference type="InterPro" id="IPR006315">
    <property type="entry name" value="OM_autotransptr_brl_dom"/>
</dbReference>
<dbReference type="Gene3D" id="2.160.20.20">
    <property type="match status" value="1"/>
</dbReference>
<comment type="caution">
    <text evidence="3">The sequence shown here is derived from an EMBL/GenBank/DDBJ whole genome shotgun (WGS) entry which is preliminary data.</text>
</comment>
<dbReference type="Pfam" id="PF03212">
    <property type="entry name" value="Pertactin"/>
    <property type="match status" value="1"/>
</dbReference>
<dbReference type="SMART" id="SM00869">
    <property type="entry name" value="Autotransporter"/>
    <property type="match status" value="1"/>
</dbReference>
<dbReference type="InterPro" id="IPR036709">
    <property type="entry name" value="Autotransporte_beta_dom_sf"/>
</dbReference>
<reference evidence="6 7" key="1">
    <citation type="submission" date="2020-04" db="EMBL/GenBank/DDBJ databases">
        <title>Molecular characterization of pseudomonads from Agaricus bisporus reveal novel blotch 2 pathogens in Western Europe.</title>
        <authorList>
            <person name="Taparia T."/>
            <person name="Krijger M."/>
            <person name="Haynes E."/>
            <person name="Elpinstone J.G."/>
            <person name="Noble R."/>
            <person name="Van Der Wolf J."/>
        </authorList>
    </citation>
    <scope>NUCLEOTIDE SEQUENCE [LARGE SCALE GENOMIC DNA]</scope>
    <source>
        <strain evidence="3 6">B7002</strain>
        <strain evidence="5 8">K6002</strain>
        <strain evidence="4 7">K7002</strain>
    </source>
</reference>
<dbReference type="PANTHER" id="PTHR35037">
    <property type="entry name" value="C-TERMINAL REGION OF AIDA-LIKE PROTEIN"/>
    <property type="match status" value="1"/>
</dbReference>